<dbReference type="Proteomes" id="UP000014023">
    <property type="component" value="Unassembled WGS sequence"/>
</dbReference>
<sequence>MYNKIVKFDRKEKKREIGQDYEVFEVLREIEPTNDDLFGKILKIDGKLYKPCSAYMGCIAVDEIMINKEPVGEYRSEDGIVCPFCGFIDQDTHEFENDHGDGECMNCGSGIKYRINSVMNVYEECEEVICYSVPIKLNEIIEL</sequence>
<reference evidence="1 2" key="1">
    <citation type="submission" date="2012-12" db="EMBL/GenBank/DDBJ databases">
        <title>The Genome Sequence of Bacillus cereus VD196.</title>
        <authorList>
            <consortium name="The Broad Institute Genome Sequencing Platform"/>
            <consortium name="The Broad Institute Genome Sequencing Center for Infectious Disease"/>
            <person name="Feldgarden M."/>
            <person name="Van der Auwera G.A."/>
            <person name="Mahillon J."/>
            <person name="Duprez V."/>
            <person name="Timmery S."/>
            <person name="Mattelet C."/>
            <person name="Dierick K."/>
            <person name="Sun M."/>
            <person name="Yu Z."/>
            <person name="Zhu L."/>
            <person name="Hu X."/>
            <person name="Shank E.B."/>
            <person name="Swiecicka I."/>
            <person name="Hansen B.M."/>
            <person name="Andrup L."/>
            <person name="Walker B."/>
            <person name="Young S.K."/>
            <person name="Zeng Q."/>
            <person name="Gargeya S."/>
            <person name="Fitzgerald M."/>
            <person name="Haas B."/>
            <person name="Abouelleil A."/>
            <person name="Alvarado L."/>
            <person name="Arachchi H.M."/>
            <person name="Berlin A.M."/>
            <person name="Chapman S.B."/>
            <person name="Dewar J."/>
            <person name="Goldberg J."/>
            <person name="Griggs A."/>
            <person name="Gujja S."/>
            <person name="Hansen M."/>
            <person name="Howarth C."/>
            <person name="Imamovic A."/>
            <person name="Larimer J."/>
            <person name="McCowan C."/>
            <person name="Murphy C."/>
            <person name="Neiman D."/>
            <person name="Pearson M."/>
            <person name="Priest M."/>
            <person name="Roberts A."/>
            <person name="Saif S."/>
            <person name="Shea T."/>
            <person name="Sisk P."/>
            <person name="Sykes S."/>
            <person name="Wortman J."/>
            <person name="Nusbaum C."/>
            <person name="Birren B."/>
        </authorList>
    </citation>
    <scope>NUCLEOTIDE SEQUENCE [LARGE SCALE GENOMIC DNA]</scope>
    <source>
        <strain evidence="1 2">VD196</strain>
    </source>
</reference>
<comment type="caution">
    <text evidence="1">The sequence shown here is derived from an EMBL/GenBank/DDBJ whole genome shotgun (WGS) entry which is preliminary data.</text>
</comment>
<evidence type="ECO:0000313" key="1">
    <source>
        <dbReference type="EMBL" id="EOO68960.1"/>
    </source>
</evidence>
<evidence type="ECO:0000313" key="2">
    <source>
        <dbReference type="Proteomes" id="UP000014023"/>
    </source>
</evidence>
<organism evidence="1 2">
    <name type="scientific">Bacillus cereus VD196</name>
    <dbReference type="NCBI Taxonomy" id="1053243"/>
    <lineage>
        <taxon>Bacteria</taxon>
        <taxon>Bacillati</taxon>
        <taxon>Bacillota</taxon>
        <taxon>Bacilli</taxon>
        <taxon>Bacillales</taxon>
        <taxon>Bacillaceae</taxon>
        <taxon>Bacillus</taxon>
        <taxon>Bacillus cereus group</taxon>
    </lineage>
</organism>
<protein>
    <submittedName>
        <fullName evidence="1">Uncharacterized protein</fullName>
    </submittedName>
</protein>
<dbReference type="RefSeq" id="WP_016124435.1">
    <property type="nucleotide sequence ID" value="NZ_KB976254.1"/>
</dbReference>
<name>A0A9W5Q7G9_BACCE</name>
<dbReference type="EMBL" id="AHFL01000006">
    <property type="protein sequence ID" value="EOO68960.1"/>
    <property type="molecule type" value="Genomic_DNA"/>
</dbReference>
<proteinExistence type="predicted"/>
<gene>
    <name evidence="1" type="ORF">IKE_00894</name>
</gene>
<accession>A0A9W5Q7G9</accession>
<dbReference type="AlphaFoldDB" id="A0A9W5Q7G9"/>